<keyword evidence="9" id="KW-0732">Signal</keyword>
<dbReference type="PANTHER" id="PTHR34597:SF6">
    <property type="entry name" value="BLR6126 PROTEIN"/>
    <property type="match status" value="1"/>
</dbReference>
<sequence>MRRLAAAVAAAAVLAAGCLWPPLPPAAAQSLDDSLSPGRVEQRFQQPLEPLSLPELTIPKTEEPLPPKQADKIRFRLSGINMSGGTVYPETALLDLYRDRLGQEVTLSDIYDIADAIAAKYRNDGYILTQVLVPPQRISEGIVTLRVVEGYIDRIEIEGDVPEEGGLIDTYARRILASRPLNAADLERALLLMNDLPGITAKAVMIPSFEVAGASDLVLQLQFDRADGFASIDNRGTRFIGPVQFQAAGGVNSLLGNYSRLEARGVVTQQTHELRYGEVALTSQVGSQGTRAVGRVTANATRPGDTLAPFNVRGQSRSLSVTLSHPWIRSRRENLTLKGNFTYRYSKTEILGQQLNKDSIRVLRAGAAYDFADGWNGVNLVEVTLSQGLDCCGAREAGAAGLGRTNSKPDFTIGRVDAVRVQAIDSRFRVNLGASGQYALAQLPSSEQFGYGGELYGRAFDPSAITGAHGVAAKAEAVFTPRIESDLLQDYQIYAYADYGAVFRIDALGGPSQAQGASLGVGLRVRVAQRVSGQLEMAQPLLRNTARGDRNPRAFFRLGVQF</sequence>
<evidence type="ECO:0000256" key="8">
    <source>
        <dbReference type="ARBA" id="ARBA00023237"/>
    </source>
</evidence>
<organism evidence="11 12">
    <name type="scientific">Marinibaculum pumilum</name>
    <dbReference type="NCBI Taxonomy" id="1766165"/>
    <lineage>
        <taxon>Bacteria</taxon>
        <taxon>Pseudomonadati</taxon>
        <taxon>Pseudomonadota</taxon>
        <taxon>Alphaproteobacteria</taxon>
        <taxon>Rhodospirillales</taxon>
        <taxon>Rhodospirillaceae</taxon>
        <taxon>Marinibaculum</taxon>
    </lineage>
</organism>
<evidence type="ECO:0000313" key="11">
    <source>
        <dbReference type="EMBL" id="MFC3231179.1"/>
    </source>
</evidence>
<gene>
    <name evidence="11" type="ORF">ACFOGJ_28280</name>
</gene>
<evidence type="ECO:0000256" key="2">
    <source>
        <dbReference type="ARBA" id="ARBA00009055"/>
    </source>
</evidence>
<dbReference type="EMBL" id="JBHRTR010000054">
    <property type="protein sequence ID" value="MFC3231179.1"/>
    <property type="molecule type" value="Genomic_DNA"/>
</dbReference>
<dbReference type="Gene3D" id="3.10.20.310">
    <property type="entry name" value="membrane protein fhac"/>
    <property type="match status" value="1"/>
</dbReference>
<keyword evidence="12" id="KW-1185">Reference proteome</keyword>
<evidence type="ECO:0000256" key="5">
    <source>
        <dbReference type="ARBA" id="ARBA00022692"/>
    </source>
</evidence>
<dbReference type="Proteomes" id="UP001595528">
    <property type="component" value="Unassembled WGS sequence"/>
</dbReference>
<protein>
    <submittedName>
        <fullName evidence="11">ShlB/FhaC/HecB family hemolysin secretion/activation protein</fullName>
    </submittedName>
</protein>
<feature type="domain" description="POTRA" evidence="10">
    <location>
        <begin position="75"/>
        <end position="150"/>
    </location>
</feature>
<dbReference type="PROSITE" id="PS51779">
    <property type="entry name" value="POTRA"/>
    <property type="match status" value="1"/>
</dbReference>
<comment type="caution">
    <text evidence="11">The sequence shown here is derived from an EMBL/GenBank/DDBJ whole genome shotgun (WGS) entry which is preliminary data.</text>
</comment>
<keyword evidence="4" id="KW-1134">Transmembrane beta strand</keyword>
<evidence type="ECO:0000313" key="12">
    <source>
        <dbReference type="Proteomes" id="UP001595528"/>
    </source>
</evidence>
<dbReference type="PROSITE" id="PS51257">
    <property type="entry name" value="PROKAR_LIPOPROTEIN"/>
    <property type="match status" value="1"/>
</dbReference>
<dbReference type="Pfam" id="PF08479">
    <property type="entry name" value="POTRA_2"/>
    <property type="match status" value="1"/>
</dbReference>
<feature type="chain" id="PRO_5045652219" evidence="9">
    <location>
        <begin position="27"/>
        <end position="562"/>
    </location>
</feature>
<accession>A0ABV7L962</accession>
<name>A0ABV7L962_9PROT</name>
<keyword evidence="8" id="KW-0998">Cell outer membrane</keyword>
<dbReference type="RefSeq" id="WP_379906643.1">
    <property type="nucleotide sequence ID" value="NZ_JBHRTR010000054.1"/>
</dbReference>
<dbReference type="InterPro" id="IPR013686">
    <property type="entry name" value="Polypept-transport_assoc_ShlB"/>
</dbReference>
<evidence type="ECO:0000256" key="7">
    <source>
        <dbReference type="ARBA" id="ARBA00023136"/>
    </source>
</evidence>
<evidence type="ECO:0000256" key="1">
    <source>
        <dbReference type="ARBA" id="ARBA00004442"/>
    </source>
</evidence>
<dbReference type="InterPro" id="IPR005565">
    <property type="entry name" value="Hemolysn_activator_HlyB_C"/>
</dbReference>
<evidence type="ECO:0000259" key="10">
    <source>
        <dbReference type="PROSITE" id="PS51779"/>
    </source>
</evidence>
<dbReference type="InterPro" id="IPR051544">
    <property type="entry name" value="TPS_OM_transporter"/>
</dbReference>
<keyword evidence="3" id="KW-0813">Transport</keyword>
<evidence type="ECO:0000256" key="3">
    <source>
        <dbReference type="ARBA" id="ARBA00022448"/>
    </source>
</evidence>
<keyword evidence="7" id="KW-0472">Membrane</keyword>
<dbReference type="InterPro" id="IPR034746">
    <property type="entry name" value="POTRA"/>
</dbReference>
<comment type="similarity">
    <text evidence="2">Belongs to the TPS (TC 1.B.20) family.</text>
</comment>
<dbReference type="Pfam" id="PF03865">
    <property type="entry name" value="ShlB"/>
    <property type="match status" value="1"/>
</dbReference>
<dbReference type="Gene3D" id="2.40.160.50">
    <property type="entry name" value="membrane protein fhac: a member of the omp85/tpsb transporter family"/>
    <property type="match status" value="1"/>
</dbReference>
<evidence type="ECO:0000256" key="9">
    <source>
        <dbReference type="SAM" id="SignalP"/>
    </source>
</evidence>
<keyword evidence="5" id="KW-0812">Transmembrane</keyword>
<proteinExistence type="inferred from homology"/>
<evidence type="ECO:0000256" key="6">
    <source>
        <dbReference type="ARBA" id="ARBA00022927"/>
    </source>
</evidence>
<dbReference type="PANTHER" id="PTHR34597">
    <property type="entry name" value="SLR1661 PROTEIN"/>
    <property type="match status" value="1"/>
</dbReference>
<feature type="signal peptide" evidence="9">
    <location>
        <begin position="1"/>
        <end position="26"/>
    </location>
</feature>
<comment type="subcellular location">
    <subcellularLocation>
        <location evidence="1">Cell outer membrane</location>
    </subcellularLocation>
</comment>
<evidence type="ECO:0000256" key="4">
    <source>
        <dbReference type="ARBA" id="ARBA00022452"/>
    </source>
</evidence>
<keyword evidence="6" id="KW-0653">Protein transport</keyword>
<reference evidence="12" key="1">
    <citation type="journal article" date="2019" name="Int. J. Syst. Evol. Microbiol.">
        <title>The Global Catalogue of Microorganisms (GCM) 10K type strain sequencing project: providing services to taxonomists for standard genome sequencing and annotation.</title>
        <authorList>
            <consortium name="The Broad Institute Genomics Platform"/>
            <consortium name="The Broad Institute Genome Sequencing Center for Infectious Disease"/>
            <person name="Wu L."/>
            <person name="Ma J."/>
        </authorList>
    </citation>
    <scope>NUCLEOTIDE SEQUENCE [LARGE SCALE GENOMIC DNA]</scope>
    <source>
        <strain evidence="12">KCTC 42964</strain>
    </source>
</reference>